<dbReference type="Proteomes" id="UP000078561">
    <property type="component" value="Unassembled WGS sequence"/>
</dbReference>
<keyword evidence="1" id="KW-0175">Coiled coil</keyword>
<organism evidence="4">
    <name type="scientific">Absidia glauca</name>
    <name type="common">Pin mould</name>
    <dbReference type="NCBI Taxonomy" id="4829"/>
    <lineage>
        <taxon>Eukaryota</taxon>
        <taxon>Fungi</taxon>
        <taxon>Fungi incertae sedis</taxon>
        <taxon>Mucoromycota</taxon>
        <taxon>Mucoromycotina</taxon>
        <taxon>Mucoromycetes</taxon>
        <taxon>Mucorales</taxon>
        <taxon>Cunninghamellaceae</taxon>
        <taxon>Absidia</taxon>
    </lineage>
</organism>
<evidence type="ECO:0000259" key="3">
    <source>
        <dbReference type="PROSITE" id="PS00036"/>
    </source>
</evidence>
<reference evidence="4" key="1">
    <citation type="submission" date="2016-04" db="EMBL/GenBank/DDBJ databases">
        <authorList>
            <person name="Evans L.H."/>
            <person name="Alamgir A."/>
            <person name="Owens N."/>
            <person name="Weber N.D."/>
            <person name="Virtaneva K."/>
            <person name="Barbian K."/>
            <person name="Babar A."/>
            <person name="Rosenke K."/>
        </authorList>
    </citation>
    <scope>NUCLEOTIDE SEQUENCE [LARGE SCALE GENOMIC DNA]</scope>
    <source>
        <strain evidence="4">CBS 101.48</strain>
    </source>
</reference>
<protein>
    <recommendedName>
        <fullName evidence="3">BZIP domain-containing protein</fullName>
    </recommendedName>
</protein>
<proteinExistence type="predicted"/>
<dbReference type="PANTHER" id="PTHR38116:SF9">
    <property type="entry name" value="BZIP DOMAIN-CONTAINING PROTEIN"/>
    <property type="match status" value="1"/>
</dbReference>
<dbReference type="PROSITE" id="PS00036">
    <property type="entry name" value="BZIP_BASIC"/>
    <property type="match status" value="1"/>
</dbReference>
<dbReference type="OMA" id="WFLCPNH"/>
<feature type="region of interest" description="Disordered" evidence="2">
    <location>
        <begin position="173"/>
        <end position="235"/>
    </location>
</feature>
<dbReference type="EMBL" id="LT555210">
    <property type="protein sequence ID" value="SAM09863.1"/>
    <property type="molecule type" value="Genomic_DNA"/>
</dbReference>
<feature type="region of interest" description="Disordered" evidence="2">
    <location>
        <begin position="15"/>
        <end position="66"/>
    </location>
</feature>
<keyword evidence="5" id="KW-1185">Reference proteome</keyword>
<feature type="compositionally biased region" description="Polar residues" evidence="2">
    <location>
        <begin position="424"/>
        <end position="437"/>
    </location>
</feature>
<feature type="compositionally biased region" description="Basic and acidic residues" evidence="2">
    <location>
        <begin position="403"/>
        <end position="416"/>
    </location>
</feature>
<evidence type="ECO:0000256" key="2">
    <source>
        <dbReference type="SAM" id="MobiDB-lite"/>
    </source>
</evidence>
<dbReference type="InterPro" id="IPR046347">
    <property type="entry name" value="bZIP_sf"/>
</dbReference>
<dbReference type="AlphaFoldDB" id="A0A163KPT5"/>
<evidence type="ECO:0000256" key="1">
    <source>
        <dbReference type="SAM" id="Coils"/>
    </source>
</evidence>
<dbReference type="SMART" id="SM00338">
    <property type="entry name" value="BRLZ"/>
    <property type="match status" value="1"/>
</dbReference>
<feature type="domain" description="BZIP" evidence="3">
    <location>
        <begin position="46"/>
        <end position="60"/>
    </location>
</feature>
<feature type="region of interest" description="Disordered" evidence="2">
    <location>
        <begin position="344"/>
        <end position="369"/>
    </location>
</feature>
<feature type="compositionally biased region" description="Polar residues" evidence="2">
    <location>
        <begin position="299"/>
        <end position="313"/>
    </location>
</feature>
<dbReference type="InParanoid" id="A0A163KPT5"/>
<dbReference type="SUPFAM" id="SSF57959">
    <property type="entry name" value="Leucine zipper domain"/>
    <property type="match status" value="1"/>
</dbReference>
<dbReference type="InterPro" id="IPR004827">
    <property type="entry name" value="bZIP"/>
</dbReference>
<dbReference type="GO" id="GO:0003700">
    <property type="term" value="F:DNA-binding transcription factor activity"/>
    <property type="evidence" value="ECO:0007669"/>
    <property type="project" value="InterPro"/>
</dbReference>
<name>A0A163KPT5_ABSGL</name>
<feature type="compositionally biased region" description="Polar residues" evidence="2">
    <location>
        <begin position="173"/>
        <end position="182"/>
    </location>
</feature>
<feature type="compositionally biased region" description="Low complexity" evidence="2">
    <location>
        <begin position="210"/>
        <end position="228"/>
    </location>
</feature>
<accession>A0A163KPT5</accession>
<sequence>MSCSPDISFEHFDPQFELGNLDANGKPIRPRKKPGRKPNPPSPAQRKAQNRAAQRAFRERKRREMREAESTVKQCLYLRDQALAEARRLRNKVDELRYENNYLKGQFLTLKIACIANRVDVPKLWDLSAACPDGANCDAIALSKTKDIPQAMEIFLDKHRNIINLSQRHRMPSSATLSSLSPEPTPQTPDSFVCSPPSSMVDLHQHETDSLFSSSPSSSFSGSGSDSLIDANSSTLQQTDSITTASPIPMDLSQHLSLIAPQLASHLDSPFFQQLLNTDLVAGLMNSPTPSPSPSETTVNTKNSSTSPLEPLSGMNQWLQQQNLHPKHLAAVVQAISRNNLATDNDVSMETAPSPIKQEDSTTAGSLDDQQHTLQAMMTDSEMMRMNLDALMDVTTTQQQPEVDAKTGVERLKTEVNDDDNDDSTLGSSHMSLSASKLKSAPPMNPVEALHYIRTVKNLDHEAQVLFKPTELQRTIHHDPRIDHVPGPMMRDLMILFQDFYNANELFDLLVESSTFLGGDVGNPDCWIVPPSFLHKYWFLCPNHRPNRLDNLVDIVVGLGQEMLQMMMERKAIPQCAGISPQCAATNPQCVDIDISSVVSAK</sequence>
<evidence type="ECO:0000313" key="5">
    <source>
        <dbReference type="Proteomes" id="UP000078561"/>
    </source>
</evidence>
<feature type="coiled-coil region" evidence="1">
    <location>
        <begin position="79"/>
        <end position="106"/>
    </location>
</feature>
<feature type="compositionally biased region" description="Low complexity" evidence="2">
    <location>
        <begin position="44"/>
        <end position="55"/>
    </location>
</feature>
<dbReference type="OrthoDB" id="125347at2759"/>
<feature type="region of interest" description="Disordered" evidence="2">
    <location>
        <begin position="286"/>
        <end position="313"/>
    </location>
</feature>
<dbReference type="Gene3D" id="1.20.5.170">
    <property type="match status" value="1"/>
</dbReference>
<gene>
    <name evidence="4" type="primary">ABSGL_15572.1 scaffold 17607</name>
</gene>
<evidence type="ECO:0000313" key="4">
    <source>
        <dbReference type="EMBL" id="SAM09863.1"/>
    </source>
</evidence>
<feature type="region of interest" description="Disordered" evidence="2">
    <location>
        <begin position="396"/>
        <end position="442"/>
    </location>
</feature>
<dbReference type="PANTHER" id="PTHR38116">
    <property type="entry name" value="CHROMOSOME 7, WHOLE GENOME SHOTGUN SEQUENCE"/>
    <property type="match status" value="1"/>
</dbReference>